<dbReference type="AlphaFoldDB" id="A0A8H8CNI0"/>
<protein>
    <submittedName>
        <fullName evidence="1">Uncharacterized protein</fullName>
    </submittedName>
</protein>
<proteinExistence type="predicted"/>
<organism evidence="1">
    <name type="scientific">Psilocybe cubensis</name>
    <name type="common">Psychedelic mushroom</name>
    <name type="synonym">Stropharia cubensis</name>
    <dbReference type="NCBI Taxonomy" id="181762"/>
    <lineage>
        <taxon>Eukaryota</taxon>
        <taxon>Fungi</taxon>
        <taxon>Dikarya</taxon>
        <taxon>Basidiomycota</taxon>
        <taxon>Agaricomycotina</taxon>
        <taxon>Agaricomycetes</taxon>
        <taxon>Agaricomycetidae</taxon>
        <taxon>Agaricales</taxon>
        <taxon>Agaricineae</taxon>
        <taxon>Strophariaceae</taxon>
        <taxon>Psilocybe</taxon>
    </lineage>
</organism>
<evidence type="ECO:0000313" key="1">
    <source>
        <dbReference type="EMBL" id="KAG5171815.1"/>
    </source>
</evidence>
<gene>
    <name evidence="1" type="ORF">JR316_003903</name>
</gene>
<sequence>MHLSSPGTSSIEELAYSDIVDSSVNGEEEPSVTRRRAPVSAYTFDTLPNAKSAKDVSLTPSQKSTYSYPTTCAQRLDSPIYSLASPLHASIESTREETPFVSKLLLAKPSAGIARNTKDIRYYPFKMLCRKKIFCKYKTPFLVSVHRKLQSVRAFCKTKKSTAEVLKAARRLGRDITVLATLQEQMLQEYGLLLKMTTAFS</sequence>
<reference evidence="1" key="1">
    <citation type="submission" date="2021-02" db="EMBL/GenBank/DDBJ databases">
        <title>Psilocybe cubensis genome.</title>
        <authorList>
            <person name="Mckernan K.J."/>
            <person name="Crawford S."/>
            <person name="Trippe A."/>
            <person name="Kane L.T."/>
            <person name="Mclaughlin S."/>
        </authorList>
    </citation>
    <scope>NUCLEOTIDE SEQUENCE [LARGE SCALE GENOMIC DNA]</scope>
    <source>
        <strain evidence="1">MGC-MH-2018</strain>
    </source>
</reference>
<comment type="caution">
    <text evidence="1">The sequence shown here is derived from an EMBL/GenBank/DDBJ whole genome shotgun (WGS) entry which is preliminary data.</text>
</comment>
<name>A0A8H8CNI0_PSICU</name>
<dbReference type="EMBL" id="JAFIQS010000003">
    <property type="protein sequence ID" value="KAG5171815.1"/>
    <property type="molecule type" value="Genomic_DNA"/>
</dbReference>
<accession>A0A8H8CNI0</accession>